<accession>A0A812LEM3</accession>
<dbReference type="Proteomes" id="UP000604046">
    <property type="component" value="Unassembled WGS sequence"/>
</dbReference>
<dbReference type="OrthoDB" id="474368at2759"/>
<organism evidence="1 2">
    <name type="scientific">Symbiodinium natans</name>
    <dbReference type="NCBI Taxonomy" id="878477"/>
    <lineage>
        <taxon>Eukaryota</taxon>
        <taxon>Sar</taxon>
        <taxon>Alveolata</taxon>
        <taxon>Dinophyceae</taxon>
        <taxon>Suessiales</taxon>
        <taxon>Symbiodiniaceae</taxon>
        <taxon>Symbiodinium</taxon>
    </lineage>
</organism>
<feature type="non-terminal residue" evidence="1">
    <location>
        <position position="394"/>
    </location>
</feature>
<evidence type="ECO:0000313" key="1">
    <source>
        <dbReference type="EMBL" id="CAE7242333.1"/>
    </source>
</evidence>
<evidence type="ECO:0000313" key="2">
    <source>
        <dbReference type="Proteomes" id="UP000604046"/>
    </source>
</evidence>
<keyword evidence="2" id="KW-1185">Reference proteome</keyword>
<gene>
    <name evidence="1" type="ORF">SNAT2548_LOCUS11114</name>
</gene>
<name>A0A812LEM3_9DINO</name>
<reference evidence="1" key="1">
    <citation type="submission" date="2021-02" db="EMBL/GenBank/DDBJ databases">
        <authorList>
            <person name="Dougan E. K."/>
            <person name="Rhodes N."/>
            <person name="Thang M."/>
            <person name="Chan C."/>
        </authorList>
    </citation>
    <scope>NUCLEOTIDE SEQUENCE</scope>
</reference>
<comment type="caution">
    <text evidence="1">The sequence shown here is derived from an EMBL/GenBank/DDBJ whole genome shotgun (WGS) entry which is preliminary data.</text>
</comment>
<dbReference type="EMBL" id="CAJNDS010000968">
    <property type="protein sequence ID" value="CAE7242333.1"/>
    <property type="molecule type" value="Genomic_DNA"/>
</dbReference>
<sequence length="394" mass="42158">AAGAVRGTALCSLYSKLHTSSEVLGVRSDGTGRAAVIAALTEASVPCAASEAAMALLRGAVVTVAAESQAAAELQSMVEGLPRELIQVVEPGSWSALPPTHTLRACGVQASALWCDSFPPKDFGGWVSGSAQTFATAHGMARSVDALTLARTNMETLAKLPRSIHHLTQEAADLSALLATSTPPSVEVPTVPGLPPPRWARSAYDRGMEEIHDALDLFWAFGELQDPPLLGPARKHFLLTTSSEISEEIVKAAILTALGPWKELITLHAIGLGSAGLSRDPLKGFCRLVESGRENLEWALHEHDSATEFLEWLGDGAPTREPAVFFGKLWGHEEELRRTVAASGGAIWSGLWAPEPFEWLRRWSLPVPDGAASCSRRDVTCARVEGLRYPPRDE</sequence>
<protein>
    <submittedName>
        <fullName evidence="1">Uncharacterized protein</fullName>
    </submittedName>
</protein>
<proteinExistence type="predicted"/>
<dbReference type="AlphaFoldDB" id="A0A812LEM3"/>